<accession>A0ABQ9P526</accession>
<keyword evidence="2" id="KW-0472">Membrane</keyword>
<keyword evidence="5" id="KW-1185">Reference proteome</keyword>
<protein>
    <recommendedName>
        <fullName evidence="3">Calcium channel YVC1-like C-terminal transmembrane domain-containing protein</fullName>
    </recommendedName>
</protein>
<evidence type="ECO:0000313" key="5">
    <source>
        <dbReference type="Proteomes" id="UP001172684"/>
    </source>
</evidence>
<feature type="domain" description="Calcium channel YVC1-like C-terminal transmembrane" evidence="3">
    <location>
        <begin position="49"/>
        <end position="184"/>
    </location>
</feature>
<evidence type="ECO:0000259" key="3">
    <source>
        <dbReference type="Pfam" id="PF23317"/>
    </source>
</evidence>
<comment type="caution">
    <text evidence="4">The sequence shown here is derived from an EMBL/GenBank/DDBJ whole genome shotgun (WGS) entry which is preliminary data.</text>
</comment>
<dbReference type="InterPro" id="IPR052971">
    <property type="entry name" value="TRP_calcium_channel"/>
</dbReference>
<feature type="region of interest" description="Disordered" evidence="1">
    <location>
        <begin position="311"/>
        <end position="333"/>
    </location>
</feature>
<name>A0ABQ9P526_9PEZI</name>
<keyword evidence="2" id="KW-1133">Transmembrane helix</keyword>
<gene>
    <name evidence="4" type="ORF">H2201_000344</name>
</gene>
<dbReference type="Pfam" id="PF23317">
    <property type="entry name" value="YVC1_C"/>
    <property type="match status" value="1"/>
</dbReference>
<organism evidence="4 5">
    <name type="scientific">Coniosporium apollinis</name>
    <dbReference type="NCBI Taxonomy" id="61459"/>
    <lineage>
        <taxon>Eukaryota</taxon>
        <taxon>Fungi</taxon>
        <taxon>Dikarya</taxon>
        <taxon>Ascomycota</taxon>
        <taxon>Pezizomycotina</taxon>
        <taxon>Dothideomycetes</taxon>
        <taxon>Dothideomycetes incertae sedis</taxon>
        <taxon>Coniosporium</taxon>
    </lineage>
</organism>
<dbReference type="EMBL" id="JAPDRL010000002">
    <property type="protein sequence ID" value="KAJ9669477.1"/>
    <property type="molecule type" value="Genomic_DNA"/>
</dbReference>
<dbReference type="Proteomes" id="UP001172684">
    <property type="component" value="Unassembled WGS sequence"/>
</dbReference>
<dbReference type="InterPro" id="IPR056336">
    <property type="entry name" value="YVC1_C"/>
</dbReference>
<proteinExistence type="predicted"/>
<feature type="transmembrane region" description="Helical" evidence="2">
    <location>
        <begin position="138"/>
        <end position="157"/>
    </location>
</feature>
<feature type="transmembrane region" description="Helical" evidence="2">
    <location>
        <begin position="68"/>
        <end position="87"/>
    </location>
</feature>
<feature type="transmembrane region" description="Helical" evidence="2">
    <location>
        <begin position="99"/>
        <end position="118"/>
    </location>
</feature>
<sequence length="369" mass="41113">MDRAREEDSFAASFESLNALEIAAVCGAKKFLSQRVIQKMINGIWRVGEYQDAGHAFYATDFWSLWDIGIVAVGVAFLITRVIGLVRHSHDIVDTSFDILALEALFLVPRICSLLSLNQYFGTLIPCLKEMTKDFVKFLSLVVILYLGFLTTFTLLARGHFTPGEMSWILIKVFFGSSYLGFDVAQEISPYLGPPVMIIEHARDEYLFVYSVNLIPLLLRPLRLLLPSEKIRSARIMLLKATHLPHVGAIWIYENGRQYLAERHIARDSVVSSMGGPQSATTKGAMKRTKLRASLKAPRLLVPATLVQASLDGGSPTGGSPLHRRRVTGESYESNEDLRSLVIRLSSQVSELTAMIAQQLAQEPQADQE</sequence>
<dbReference type="PANTHER" id="PTHR35859:SF5">
    <property type="entry name" value="ION TRANSPORT DOMAIN-CONTAINING PROTEIN"/>
    <property type="match status" value="1"/>
</dbReference>
<dbReference type="PANTHER" id="PTHR35859">
    <property type="entry name" value="NONSELECTIVE CATION CHANNEL PROTEIN"/>
    <property type="match status" value="1"/>
</dbReference>
<evidence type="ECO:0000256" key="1">
    <source>
        <dbReference type="SAM" id="MobiDB-lite"/>
    </source>
</evidence>
<keyword evidence="2" id="KW-0812">Transmembrane</keyword>
<reference evidence="4" key="1">
    <citation type="submission" date="2022-10" db="EMBL/GenBank/DDBJ databases">
        <title>Culturing micro-colonial fungi from biological soil crusts in the Mojave desert and describing Neophaeococcomyces mojavensis, and introducing the new genera and species Taxawa tesnikishii.</title>
        <authorList>
            <person name="Kurbessoian T."/>
            <person name="Stajich J.E."/>
        </authorList>
    </citation>
    <scope>NUCLEOTIDE SEQUENCE</scope>
    <source>
        <strain evidence="4">TK_1</strain>
    </source>
</reference>
<evidence type="ECO:0000256" key="2">
    <source>
        <dbReference type="SAM" id="Phobius"/>
    </source>
</evidence>
<evidence type="ECO:0000313" key="4">
    <source>
        <dbReference type="EMBL" id="KAJ9669477.1"/>
    </source>
</evidence>